<feature type="region of interest" description="Disordered" evidence="1">
    <location>
        <begin position="23"/>
        <end position="60"/>
    </location>
</feature>
<protein>
    <submittedName>
        <fullName evidence="2">Uncharacterized protein</fullName>
    </submittedName>
</protein>
<dbReference type="AlphaFoldDB" id="A0A7R9HWH2"/>
<organism evidence="2">
    <name type="scientific">Timema bartmani</name>
    <dbReference type="NCBI Taxonomy" id="61472"/>
    <lineage>
        <taxon>Eukaryota</taxon>
        <taxon>Metazoa</taxon>
        <taxon>Ecdysozoa</taxon>
        <taxon>Arthropoda</taxon>
        <taxon>Hexapoda</taxon>
        <taxon>Insecta</taxon>
        <taxon>Pterygota</taxon>
        <taxon>Neoptera</taxon>
        <taxon>Polyneoptera</taxon>
        <taxon>Phasmatodea</taxon>
        <taxon>Timematodea</taxon>
        <taxon>Timematoidea</taxon>
        <taxon>Timematidae</taxon>
        <taxon>Timema</taxon>
    </lineage>
</organism>
<evidence type="ECO:0000313" key="2">
    <source>
        <dbReference type="EMBL" id="CAD7438834.1"/>
    </source>
</evidence>
<reference evidence="2" key="1">
    <citation type="submission" date="2020-11" db="EMBL/GenBank/DDBJ databases">
        <authorList>
            <person name="Tran Van P."/>
        </authorList>
    </citation>
    <scope>NUCLEOTIDE SEQUENCE</scope>
</reference>
<evidence type="ECO:0000256" key="1">
    <source>
        <dbReference type="SAM" id="MobiDB-lite"/>
    </source>
</evidence>
<gene>
    <name evidence="2" type="ORF">TBIB3V08_LOCUS1419</name>
</gene>
<feature type="compositionally biased region" description="Acidic residues" evidence="1">
    <location>
        <begin position="35"/>
        <end position="49"/>
    </location>
</feature>
<sequence length="123" mass="13668">MSEGDLEVSGEMKEELAAGPCLVKLLKRSKPTPADDPEDPPPEDEEQEAEPPPVQEDVPDALVRVTQLVYTNASHSQEDKQRGVTKQARNLGETDLCYCAEKATPEHMALRWEHTAVTSRELM</sequence>
<name>A0A7R9HWH2_9NEOP</name>
<accession>A0A7R9HWH2</accession>
<dbReference type="EMBL" id="OD564537">
    <property type="protein sequence ID" value="CAD7438834.1"/>
    <property type="molecule type" value="Genomic_DNA"/>
</dbReference>
<proteinExistence type="predicted"/>